<comment type="caution">
    <text evidence="5">The sequence shown here is derived from an EMBL/GenBank/DDBJ whole genome shotgun (WGS) entry which is preliminary data.</text>
</comment>
<keyword evidence="3" id="KW-0804">Transcription</keyword>
<dbReference type="PRINTS" id="PR00032">
    <property type="entry name" value="HTHARAC"/>
</dbReference>
<dbReference type="RefSeq" id="WP_408085908.1">
    <property type="nucleotide sequence ID" value="NZ_JBELPZ010000019.1"/>
</dbReference>
<dbReference type="EMBL" id="JBELPZ010000019">
    <property type="protein sequence ID" value="MFL9845626.1"/>
    <property type="molecule type" value="Genomic_DNA"/>
</dbReference>
<keyword evidence="1" id="KW-0805">Transcription regulation</keyword>
<protein>
    <submittedName>
        <fullName evidence="5">Helix-turn-helix domain-containing protein</fullName>
    </submittedName>
</protein>
<dbReference type="InterPro" id="IPR018060">
    <property type="entry name" value="HTH_AraC"/>
</dbReference>
<accession>A0ABW8Z287</accession>
<evidence type="ECO:0000313" key="5">
    <source>
        <dbReference type="EMBL" id="MFL9845626.1"/>
    </source>
</evidence>
<dbReference type="SUPFAM" id="SSF46689">
    <property type="entry name" value="Homeodomain-like"/>
    <property type="match status" value="1"/>
</dbReference>
<feature type="domain" description="HTH araC/xylS-type" evidence="4">
    <location>
        <begin position="175"/>
        <end position="273"/>
    </location>
</feature>
<evidence type="ECO:0000259" key="4">
    <source>
        <dbReference type="PROSITE" id="PS01124"/>
    </source>
</evidence>
<organism evidence="5 6">
    <name type="scientific">Flavobacterium rhizosphaerae</name>
    <dbReference type="NCBI Taxonomy" id="3163298"/>
    <lineage>
        <taxon>Bacteria</taxon>
        <taxon>Pseudomonadati</taxon>
        <taxon>Bacteroidota</taxon>
        <taxon>Flavobacteriia</taxon>
        <taxon>Flavobacteriales</taxon>
        <taxon>Flavobacteriaceae</taxon>
        <taxon>Flavobacterium</taxon>
    </lineage>
</organism>
<evidence type="ECO:0000256" key="1">
    <source>
        <dbReference type="ARBA" id="ARBA00023015"/>
    </source>
</evidence>
<keyword evidence="2" id="KW-0238">DNA-binding</keyword>
<sequence>MAFSSQQLPAEVYVFKGTIENGPRVSSPGFFLIFLVRSGIFRIVVDGQKVLSTSGELFVAVSREYYQVLKSKKVSCYFVKVQQQFIVETKMFYHFLEAFVSRSPSRLFPDEYDRKVLVHIIKLLVYYYQARTNPVRFSLASFTTAASLLVFQAGWQYGNSESTNIAYTRKEALTKGFVTLLLKHYKKEHRVGFYAGILCVTEGYLNKSVKEVTGKTAGQCISEILISEAKYMLIKEDLSIEAISEQLGFSSAGSFSRFFKKQVSVSPTAYRMENFG</sequence>
<gene>
    <name evidence="5" type="ORF">ABS766_14480</name>
</gene>
<keyword evidence="6" id="KW-1185">Reference proteome</keyword>
<name>A0ABW8Z287_9FLAO</name>
<dbReference type="SMART" id="SM00342">
    <property type="entry name" value="HTH_ARAC"/>
    <property type="match status" value="1"/>
</dbReference>
<dbReference type="PANTHER" id="PTHR43280">
    <property type="entry name" value="ARAC-FAMILY TRANSCRIPTIONAL REGULATOR"/>
    <property type="match status" value="1"/>
</dbReference>
<evidence type="ECO:0000256" key="3">
    <source>
        <dbReference type="ARBA" id="ARBA00023163"/>
    </source>
</evidence>
<evidence type="ECO:0000313" key="6">
    <source>
        <dbReference type="Proteomes" id="UP001629156"/>
    </source>
</evidence>
<evidence type="ECO:0000256" key="2">
    <source>
        <dbReference type="ARBA" id="ARBA00023125"/>
    </source>
</evidence>
<dbReference type="Pfam" id="PF12833">
    <property type="entry name" value="HTH_18"/>
    <property type="match status" value="1"/>
</dbReference>
<reference evidence="5 6" key="1">
    <citation type="submission" date="2024-06" db="EMBL/GenBank/DDBJ databases">
        <authorList>
            <person name="Kaempfer P."/>
            <person name="Viver T."/>
        </authorList>
    </citation>
    <scope>NUCLEOTIDE SEQUENCE [LARGE SCALE GENOMIC DNA]</scope>
    <source>
        <strain evidence="5 6">ST-119</strain>
    </source>
</reference>
<dbReference type="PROSITE" id="PS01124">
    <property type="entry name" value="HTH_ARAC_FAMILY_2"/>
    <property type="match status" value="1"/>
</dbReference>
<dbReference type="PANTHER" id="PTHR43280:SF32">
    <property type="entry name" value="TRANSCRIPTIONAL REGULATORY PROTEIN"/>
    <property type="match status" value="1"/>
</dbReference>
<dbReference type="InterPro" id="IPR020449">
    <property type="entry name" value="Tscrpt_reg_AraC-type_HTH"/>
</dbReference>
<dbReference type="Proteomes" id="UP001629156">
    <property type="component" value="Unassembled WGS sequence"/>
</dbReference>
<dbReference type="InterPro" id="IPR009057">
    <property type="entry name" value="Homeodomain-like_sf"/>
</dbReference>
<dbReference type="Gene3D" id="1.10.10.60">
    <property type="entry name" value="Homeodomain-like"/>
    <property type="match status" value="1"/>
</dbReference>
<proteinExistence type="predicted"/>